<dbReference type="PROSITE" id="PS51257">
    <property type="entry name" value="PROKAR_LIPOPROTEIN"/>
    <property type="match status" value="1"/>
</dbReference>
<proteinExistence type="predicted"/>
<protein>
    <submittedName>
        <fullName evidence="2">Class A beta-lactamase-related serine hydrolase</fullName>
    </submittedName>
</protein>
<dbReference type="AlphaFoldDB" id="A0A4R0JT11"/>
<evidence type="ECO:0000313" key="3">
    <source>
        <dbReference type="Proteomes" id="UP000293342"/>
    </source>
</evidence>
<comment type="caution">
    <text evidence="2">The sequence shown here is derived from an EMBL/GenBank/DDBJ whole genome shotgun (WGS) entry which is preliminary data.</text>
</comment>
<sequence length="380" mass="39459">MLKSGVAALVVLTLVGCSGGSPRASAPATAAIFVDPATTPLDPAKAMALQDVLAKIVATPDVESGSRGVTASVVTDRWTWSGAAGKDARGTALTADTSMAVASITKTFVAAEVMLLAKAKKVDLDAPISTYVKHKLTANNATVRQHLSMTSGVPNYRPDDYTRMDKAISAAPGKHWTPEQALSYDTAPVGAPGSTYNYSNPSYVLLGLLIEKVTGQPLATVLRRDLATPAGLQHAAFQDGEKPQPPAVVDANPGCGPANDGYLPCRSIASLSAANGGLAADAPTIARWGYELYGGRVLPADLVSEMTKGEGEYGLGTMRFTGQFGIGTAFGHRGELADHTSLLVVIPEKRLSVALLFADGNKQVDTAMTQLITTLQPLLG</sequence>
<keyword evidence="3" id="KW-1185">Reference proteome</keyword>
<dbReference type="Proteomes" id="UP000293342">
    <property type="component" value="Unassembled WGS sequence"/>
</dbReference>
<dbReference type="Gene3D" id="3.40.710.10">
    <property type="entry name" value="DD-peptidase/beta-lactamase superfamily"/>
    <property type="match status" value="1"/>
</dbReference>
<gene>
    <name evidence="2" type="ORF">E0H75_17435</name>
</gene>
<accession>A0A4R0JT11</accession>
<dbReference type="RefSeq" id="WP_131514580.1">
    <property type="nucleotide sequence ID" value="NZ_SJKD01000003.1"/>
</dbReference>
<feature type="domain" description="Beta-lactamase-related" evidence="1">
    <location>
        <begin position="56"/>
        <end position="362"/>
    </location>
</feature>
<name>A0A4R0JT11_9ACTN</name>
<dbReference type="SUPFAM" id="SSF56601">
    <property type="entry name" value="beta-lactamase/transpeptidase-like"/>
    <property type="match status" value="1"/>
</dbReference>
<dbReference type="InterPro" id="IPR050491">
    <property type="entry name" value="AmpC-like"/>
</dbReference>
<evidence type="ECO:0000259" key="1">
    <source>
        <dbReference type="Pfam" id="PF00144"/>
    </source>
</evidence>
<dbReference type="EMBL" id="SJKD01000003">
    <property type="protein sequence ID" value="TCC50069.1"/>
    <property type="molecule type" value="Genomic_DNA"/>
</dbReference>
<dbReference type="InterPro" id="IPR001466">
    <property type="entry name" value="Beta-lactam-related"/>
</dbReference>
<dbReference type="PANTHER" id="PTHR46825:SF7">
    <property type="entry name" value="D-ALANYL-D-ALANINE CARBOXYPEPTIDASE"/>
    <property type="match status" value="1"/>
</dbReference>
<organism evidence="2 3">
    <name type="scientific">Kribbella capetownensis</name>
    <dbReference type="NCBI Taxonomy" id="1572659"/>
    <lineage>
        <taxon>Bacteria</taxon>
        <taxon>Bacillati</taxon>
        <taxon>Actinomycetota</taxon>
        <taxon>Actinomycetes</taxon>
        <taxon>Propionibacteriales</taxon>
        <taxon>Kribbellaceae</taxon>
        <taxon>Kribbella</taxon>
    </lineage>
</organism>
<evidence type="ECO:0000313" key="2">
    <source>
        <dbReference type="EMBL" id="TCC50069.1"/>
    </source>
</evidence>
<dbReference type="OrthoDB" id="3863176at2"/>
<reference evidence="2 3" key="1">
    <citation type="submission" date="2019-02" db="EMBL/GenBank/DDBJ databases">
        <title>Kribbella capetownensis sp. nov. and Kribbella speibonae sp. nov., isolated from soil.</title>
        <authorList>
            <person name="Curtis S.M."/>
            <person name="Norton I."/>
            <person name="Everest G.J."/>
            <person name="Meyers P.R."/>
        </authorList>
    </citation>
    <scope>NUCLEOTIDE SEQUENCE [LARGE SCALE GENOMIC DNA]</scope>
    <source>
        <strain evidence="2 3">YM53</strain>
    </source>
</reference>
<dbReference type="PANTHER" id="PTHR46825">
    <property type="entry name" value="D-ALANYL-D-ALANINE-CARBOXYPEPTIDASE/ENDOPEPTIDASE AMPH"/>
    <property type="match status" value="1"/>
</dbReference>
<keyword evidence="2" id="KW-0378">Hydrolase</keyword>
<dbReference type="GO" id="GO:0016787">
    <property type="term" value="F:hydrolase activity"/>
    <property type="evidence" value="ECO:0007669"/>
    <property type="project" value="UniProtKB-KW"/>
</dbReference>
<dbReference type="Pfam" id="PF00144">
    <property type="entry name" value="Beta-lactamase"/>
    <property type="match status" value="1"/>
</dbReference>
<dbReference type="InterPro" id="IPR012338">
    <property type="entry name" value="Beta-lactam/transpept-like"/>
</dbReference>